<keyword evidence="5" id="KW-1185">Reference proteome</keyword>
<dbReference type="Pfam" id="PF12796">
    <property type="entry name" value="Ank_2"/>
    <property type="match status" value="2"/>
</dbReference>
<feature type="repeat" description="ANK" evidence="3">
    <location>
        <begin position="13"/>
        <end position="46"/>
    </location>
</feature>
<name>A0A845SNV9_9GAMM</name>
<dbReference type="InterPro" id="IPR036770">
    <property type="entry name" value="Ankyrin_rpt-contain_sf"/>
</dbReference>
<sequence>MGVNMRSMVNEITGDTILHRAIFHRKENIIGQLLKMEGVDINASDRDGVTPLCVAVSGGQISTVVKFLHCPNIIIDIGDSINEIPCIHFAIAGNYPDIATEMVNSGLCDINKQDKYGVTDLHAAAVNGYKEIVRILIKHRDVNIDCADENGETALMYAFSAQEYDIAKILMSTAGVNFKEENNVGSSLLHFAMLHKKGDKIIVNALLDRGLDVNKSLPSGHTPLHIAAARGFRAGVEALLLDPYIKVNLRDGNSLTPQLTAKLYHHDAIAQLFQRKTRQKVMTAEEFLYTLKRHGQLARAISMMLLPFPGMGYLL</sequence>
<dbReference type="SMART" id="SM00248">
    <property type="entry name" value="ANK"/>
    <property type="match status" value="7"/>
</dbReference>
<keyword evidence="1" id="KW-0677">Repeat</keyword>
<dbReference type="EMBL" id="WUBS01000014">
    <property type="protein sequence ID" value="NDL64877.1"/>
    <property type="molecule type" value="Genomic_DNA"/>
</dbReference>
<reference evidence="4 5" key="1">
    <citation type="submission" date="2019-12" db="EMBL/GenBank/DDBJ databases">
        <authorList>
            <person name="Lee S.D."/>
        </authorList>
    </citation>
    <scope>NUCLEOTIDE SEQUENCE [LARGE SCALE GENOMIC DNA]</scope>
    <source>
        <strain evidence="4 5">SAP-6</strain>
    </source>
</reference>
<dbReference type="InterPro" id="IPR002110">
    <property type="entry name" value="Ankyrin_rpt"/>
</dbReference>
<evidence type="ECO:0000313" key="5">
    <source>
        <dbReference type="Proteomes" id="UP000461443"/>
    </source>
</evidence>
<organism evidence="4 5">
    <name type="scientific">Acerihabitans arboris</name>
    <dbReference type="NCBI Taxonomy" id="2691583"/>
    <lineage>
        <taxon>Bacteria</taxon>
        <taxon>Pseudomonadati</taxon>
        <taxon>Pseudomonadota</taxon>
        <taxon>Gammaproteobacteria</taxon>
        <taxon>Enterobacterales</taxon>
        <taxon>Pectobacteriaceae</taxon>
        <taxon>Acerihabitans</taxon>
    </lineage>
</organism>
<dbReference type="PRINTS" id="PR01415">
    <property type="entry name" value="ANKYRIN"/>
</dbReference>
<dbReference type="SUPFAM" id="SSF48403">
    <property type="entry name" value="Ankyrin repeat"/>
    <property type="match status" value="1"/>
</dbReference>
<dbReference type="PANTHER" id="PTHR24198:SF165">
    <property type="entry name" value="ANKYRIN REPEAT-CONTAINING PROTEIN-RELATED"/>
    <property type="match status" value="1"/>
</dbReference>
<comment type="caution">
    <text evidence="4">The sequence shown here is derived from an EMBL/GenBank/DDBJ whole genome shotgun (WGS) entry which is preliminary data.</text>
</comment>
<feature type="repeat" description="ANK" evidence="3">
    <location>
        <begin position="219"/>
        <end position="252"/>
    </location>
</feature>
<proteinExistence type="predicted"/>
<dbReference type="PROSITE" id="PS50297">
    <property type="entry name" value="ANK_REP_REGION"/>
    <property type="match status" value="3"/>
</dbReference>
<dbReference type="Proteomes" id="UP000461443">
    <property type="component" value="Unassembled WGS sequence"/>
</dbReference>
<protein>
    <submittedName>
        <fullName evidence="4">Uncharacterized protein</fullName>
    </submittedName>
</protein>
<evidence type="ECO:0000256" key="2">
    <source>
        <dbReference type="ARBA" id="ARBA00023043"/>
    </source>
</evidence>
<gene>
    <name evidence="4" type="ORF">GRH90_19250</name>
</gene>
<feature type="repeat" description="ANK" evidence="3">
    <location>
        <begin position="116"/>
        <end position="139"/>
    </location>
</feature>
<evidence type="ECO:0000313" key="4">
    <source>
        <dbReference type="EMBL" id="NDL64877.1"/>
    </source>
</evidence>
<reference evidence="4 5" key="2">
    <citation type="submission" date="2020-02" db="EMBL/GenBank/DDBJ databases">
        <title>The new genus of Enterobacteriales.</title>
        <authorList>
            <person name="Kim I.S."/>
        </authorList>
    </citation>
    <scope>NUCLEOTIDE SEQUENCE [LARGE SCALE GENOMIC DNA]</scope>
    <source>
        <strain evidence="4 5">SAP-6</strain>
    </source>
</reference>
<dbReference type="Gene3D" id="1.25.40.20">
    <property type="entry name" value="Ankyrin repeat-containing domain"/>
    <property type="match status" value="2"/>
</dbReference>
<feature type="repeat" description="ANK" evidence="3">
    <location>
        <begin position="184"/>
        <end position="214"/>
    </location>
</feature>
<dbReference type="PANTHER" id="PTHR24198">
    <property type="entry name" value="ANKYRIN REPEAT AND PROTEIN KINASE DOMAIN-CONTAINING PROTEIN"/>
    <property type="match status" value="1"/>
</dbReference>
<dbReference type="AlphaFoldDB" id="A0A845SNV9"/>
<dbReference type="Pfam" id="PF00023">
    <property type="entry name" value="Ank"/>
    <property type="match status" value="1"/>
</dbReference>
<dbReference type="PROSITE" id="PS50088">
    <property type="entry name" value="ANK_REPEAT"/>
    <property type="match status" value="4"/>
</dbReference>
<evidence type="ECO:0000256" key="1">
    <source>
        <dbReference type="ARBA" id="ARBA00022737"/>
    </source>
</evidence>
<keyword evidence="2 3" id="KW-0040">ANK repeat</keyword>
<accession>A0A845SNV9</accession>
<evidence type="ECO:0000256" key="3">
    <source>
        <dbReference type="PROSITE-ProRule" id="PRU00023"/>
    </source>
</evidence>